<evidence type="ECO:0000313" key="6">
    <source>
        <dbReference type="Proteomes" id="UP000321621"/>
    </source>
</evidence>
<dbReference type="GO" id="GO:0032259">
    <property type="term" value="P:methylation"/>
    <property type="evidence" value="ECO:0007669"/>
    <property type="project" value="UniProtKB-KW"/>
</dbReference>
<proteinExistence type="predicted"/>
<dbReference type="InterPro" id="IPR029063">
    <property type="entry name" value="SAM-dependent_MTases_sf"/>
</dbReference>
<dbReference type="Gene3D" id="3.40.50.150">
    <property type="entry name" value="Vaccinia Virus protein VP39"/>
    <property type="match status" value="1"/>
</dbReference>
<feature type="domain" description="THUMP-like" evidence="1">
    <location>
        <begin position="322"/>
        <end position="391"/>
    </location>
</feature>
<gene>
    <name evidence="3" type="ORF">D2V05_05830</name>
    <name evidence="4" type="ORF">FQ017_05785</name>
</gene>
<accession>A0A3A1NJW3</accession>
<organism evidence="3 5">
    <name type="scientific">Flagellimonas pelagia</name>
    <dbReference type="NCBI Taxonomy" id="2306998"/>
    <lineage>
        <taxon>Bacteria</taxon>
        <taxon>Pseudomonadati</taxon>
        <taxon>Bacteroidota</taxon>
        <taxon>Flavobacteriia</taxon>
        <taxon>Flavobacteriales</taxon>
        <taxon>Flavobacteriaceae</taxon>
        <taxon>Flagellimonas</taxon>
    </lineage>
</organism>
<dbReference type="EMBL" id="QXFI01000013">
    <property type="protein sequence ID" value="RIV46082.1"/>
    <property type="molecule type" value="Genomic_DNA"/>
</dbReference>
<dbReference type="InterPro" id="IPR054168">
    <property type="entry name" value="PG_1098_Fer"/>
</dbReference>
<keyword evidence="3" id="KW-0808">Transferase</keyword>
<protein>
    <submittedName>
        <fullName evidence="3">Class I SAM-dependent methyltransferase</fullName>
    </submittedName>
</protein>
<evidence type="ECO:0000313" key="4">
    <source>
        <dbReference type="EMBL" id="TXJ98852.1"/>
    </source>
</evidence>
<dbReference type="SUPFAM" id="SSF53335">
    <property type="entry name" value="S-adenosyl-L-methionine-dependent methyltransferases"/>
    <property type="match status" value="1"/>
</dbReference>
<reference evidence="3 5" key="1">
    <citation type="submission" date="2018-08" db="EMBL/GenBank/DDBJ databases">
        <title>Proposal of Muricauda 72 sp.nov. and Muricauda NH166 sp.nov., isolated from seawater.</title>
        <authorList>
            <person name="Cheng H."/>
            <person name="Wu Y.-H."/>
            <person name="Guo L.-L."/>
            <person name="Xu X.-W."/>
        </authorList>
    </citation>
    <scope>NUCLEOTIDE SEQUENCE [LARGE SCALE GENOMIC DNA]</scope>
    <source>
        <strain evidence="3 5">72</strain>
    </source>
</reference>
<dbReference type="GO" id="GO:0008168">
    <property type="term" value="F:methyltransferase activity"/>
    <property type="evidence" value="ECO:0007669"/>
    <property type="project" value="UniProtKB-KW"/>
</dbReference>
<dbReference type="Pfam" id="PF22013">
    <property type="entry name" value="PG_1098_Fer"/>
    <property type="match status" value="1"/>
</dbReference>
<dbReference type="CDD" id="cd02440">
    <property type="entry name" value="AdoMet_MTases"/>
    <property type="match status" value="1"/>
</dbReference>
<dbReference type="InterPro" id="IPR041497">
    <property type="entry name" value="Thump-like"/>
</dbReference>
<keyword evidence="3" id="KW-0489">Methyltransferase</keyword>
<comment type="caution">
    <text evidence="3">The sequence shown here is derived from an EMBL/GenBank/DDBJ whole genome shotgun (WGS) entry which is preliminary data.</text>
</comment>
<reference evidence="4 6" key="2">
    <citation type="submission" date="2019-07" db="EMBL/GenBank/DDBJ databases">
        <title>Draft genome of two Muricauda strains isolated from deep sea.</title>
        <authorList>
            <person name="Sun C."/>
        </authorList>
    </citation>
    <scope>NUCLEOTIDE SEQUENCE [LARGE SCALE GENOMIC DNA]</scope>
    <source>
        <strain evidence="4 6">72</strain>
    </source>
</reference>
<dbReference type="Pfam" id="PF18096">
    <property type="entry name" value="Thump_like"/>
    <property type="match status" value="1"/>
</dbReference>
<feature type="domain" description="PG-1098 ferredoxin-like" evidence="2">
    <location>
        <begin position="279"/>
        <end position="321"/>
    </location>
</feature>
<dbReference type="EMBL" id="VNWK01000013">
    <property type="protein sequence ID" value="TXJ98852.1"/>
    <property type="molecule type" value="Genomic_DNA"/>
</dbReference>
<evidence type="ECO:0000313" key="5">
    <source>
        <dbReference type="Proteomes" id="UP000266691"/>
    </source>
</evidence>
<dbReference type="Gene3D" id="1.10.10.1110">
    <property type="entry name" value="Methyltransferase PG1098, N-terminal domain"/>
    <property type="match status" value="1"/>
</dbReference>
<name>A0A3A1NJW3_9FLAO</name>
<dbReference type="Proteomes" id="UP000321621">
    <property type="component" value="Unassembled WGS sequence"/>
</dbReference>
<dbReference type="OrthoDB" id="1000417at2"/>
<dbReference type="Proteomes" id="UP000266691">
    <property type="component" value="Unassembled WGS sequence"/>
</dbReference>
<evidence type="ECO:0000259" key="2">
    <source>
        <dbReference type="Pfam" id="PF22013"/>
    </source>
</evidence>
<dbReference type="AlphaFoldDB" id="A0A3A1NJW3"/>
<sequence length="392" mass="44753">MNKLILNTGIQDFIFENQNTDIMSVLLKKPMFEGVSQKELAEQLESRKKCQDKLPTWFKTEGIYYPNKLNIEQTSSEPTAEYKSRLVSGKKLLDITGGFGVDSYFFSKKMKQVTHCEINAELSEIASHNFEILGSKNINCVPVNGIEFLKNTIENFDWIYVDPSRRNDKIGKVFLLKDCIPDLTQHLDDILQKTSNVLIKTSPLLDIKQGISELQFVKEVHILAIQNEVKELLFVIEKGYVDTIDIKTMNLYQGQEDHFNFNLTEEENAPLELGEPLTYLYEPNAAILKSGAFKTVGNTHQLRKLHPHSHLYTSSKLAEFPGRRFAIQTVLPYSKNTLKSLGVTKANITTRNFPLSVADLRKKHRIADGGDHYLFFTKNMDDTLLVLVCEKV</sequence>
<keyword evidence="6" id="KW-1185">Reference proteome</keyword>
<evidence type="ECO:0000259" key="1">
    <source>
        <dbReference type="Pfam" id="PF18096"/>
    </source>
</evidence>
<evidence type="ECO:0000313" key="3">
    <source>
        <dbReference type="EMBL" id="RIV46082.1"/>
    </source>
</evidence>